<dbReference type="Proteomes" id="UP001549076">
    <property type="component" value="Unassembled WGS sequence"/>
</dbReference>
<proteinExistence type="inferred from homology"/>
<dbReference type="CDD" id="cd08517">
    <property type="entry name" value="PBP2_NikA_DppA_OppA_like_13"/>
    <property type="match status" value="1"/>
</dbReference>
<comment type="cofactor">
    <cofactor evidence="1">
        <name>(R)-lipoate</name>
        <dbReference type="ChEBI" id="CHEBI:83088"/>
    </cofactor>
</comment>
<dbReference type="Pfam" id="PF00496">
    <property type="entry name" value="SBP_bac_5"/>
    <property type="match status" value="1"/>
</dbReference>
<evidence type="ECO:0000313" key="7">
    <source>
        <dbReference type="EMBL" id="MET3791387.1"/>
    </source>
</evidence>
<dbReference type="InterPro" id="IPR039424">
    <property type="entry name" value="SBP_5"/>
</dbReference>
<accession>A0ABV2MX58</accession>
<evidence type="ECO:0000256" key="1">
    <source>
        <dbReference type="ARBA" id="ARBA00001938"/>
    </source>
</evidence>
<evidence type="ECO:0000256" key="4">
    <source>
        <dbReference type="ARBA" id="ARBA00022729"/>
    </source>
</evidence>
<comment type="caution">
    <text evidence="7">The sequence shown here is derived from an EMBL/GenBank/DDBJ whole genome shotgun (WGS) entry which is preliminary data.</text>
</comment>
<evidence type="ECO:0000256" key="3">
    <source>
        <dbReference type="ARBA" id="ARBA00005695"/>
    </source>
</evidence>
<keyword evidence="4 5" id="KW-0732">Signal</keyword>
<name>A0ABV2MX58_9HYPH</name>
<dbReference type="InterPro" id="IPR003016">
    <property type="entry name" value="2-oxoA_DH_lipoyl-BS"/>
</dbReference>
<comment type="similarity">
    <text evidence="3">Belongs to the bacterial solute-binding protein 5 family.</text>
</comment>
<dbReference type="Gene3D" id="3.10.105.10">
    <property type="entry name" value="Dipeptide-binding Protein, Domain 3"/>
    <property type="match status" value="1"/>
</dbReference>
<dbReference type="InterPro" id="IPR000914">
    <property type="entry name" value="SBP_5_dom"/>
</dbReference>
<evidence type="ECO:0000259" key="6">
    <source>
        <dbReference type="Pfam" id="PF00496"/>
    </source>
</evidence>
<dbReference type="PANTHER" id="PTHR30290">
    <property type="entry name" value="PERIPLASMIC BINDING COMPONENT OF ABC TRANSPORTER"/>
    <property type="match status" value="1"/>
</dbReference>
<gene>
    <name evidence="7" type="ORF">ABID37_001595</name>
</gene>
<dbReference type="PANTHER" id="PTHR30290:SF38">
    <property type="entry name" value="D,D-DIPEPTIDE-BINDING PERIPLASMIC PROTEIN DDPA-RELATED"/>
    <property type="match status" value="1"/>
</dbReference>
<dbReference type="PROSITE" id="PS51318">
    <property type="entry name" value="TAT"/>
    <property type="match status" value="1"/>
</dbReference>
<dbReference type="InterPro" id="IPR030678">
    <property type="entry name" value="Peptide/Ni-bd"/>
</dbReference>
<sequence>MYCSRRSFLGQAASLAAVLALPKAAGAQGADKVLTIGSQSMRTLNPAIQPGNATGVPGTQIFAGLVQLDAAFAPVPYLAKSWEVSTDGMEYRFELVDNAVFHDGRPIKASDVVFSIETVKASHPLMSVTYGAILEGAKALDDRTVSIRVKKPFVGLFGLLTPALTPILPEHVYGGAGGPIQTNPANNAPVGSGPYKFVEWRQGEHVILDRHADYFRPEAPYFDRLVFKLIEDSLTKALSMEKGDIDYLPFSFLRVNDLKRLSENESLVVTNKGYEALGPVNYLELNLREAPFNDIRVRQAIAHAIDKEFISNTLHNGLSRPLDGPLHSGNAYFAGDALARYPFDLDKANQLLDEAGLARTSGDIRIQLTLDVPTFEPDSMQLVADYLKSQLRRVGIDVQIRKSTDLADWSSKVSQWDYQMTMNSTWNWSDPVVGVNRSFLSSNIKKQIWTNTEGYANPKVDELLAEAAIENDPARRKEMYAQFQKIVSEDLAFIWTNEGIYTTVYNKKLANVPASVFGALAPFDEIRLA</sequence>
<dbReference type="PIRSF" id="PIRSF002741">
    <property type="entry name" value="MppA"/>
    <property type="match status" value="1"/>
</dbReference>
<dbReference type="Gene3D" id="3.40.190.10">
    <property type="entry name" value="Periplasmic binding protein-like II"/>
    <property type="match status" value="1"/>
</dbReference>
<reference evidence="7 8" key="1">
    <citation type="submission" date="2024-06" db="EMBL/GenBank/DDBJ databases">
        <title>Genomic Encyclopedia of Type Strains, Phase IV (KMG-IV): sequencing the most valuable type-strain genomes for metagenomic binning, comparative biology and taxonomic classification.</title>
        <authorList>
            <person name="Goeker M."/>
        </authorList>
    </citation>
    <scope>NUCLEOTIDE SEQUENCE [LARGE SCALE GENOMIC DNA]</scope>
    <source>
        <strain evidence="7 8">DSM 27865</strain>
    </source>
</reference>
<feature type="signal peptide" evidence="5">
    <location>
        <begin position="1"/>
        <end position="27"/>
    </location>
</feature>
<dbReference type="Gene3D" id="3.90.76.10">
    <property type="entry name" value="Dipeptide-binding Protein, Domain 1"/>
    <property type="match status" value="1"/>
</dbReference>
<evidence type="ECO:0000256" key="5">
    <source>
        <dbReference type="SAM" id="SignalP"/>
    </source>
</evidence>
<dbReference type="RefSeq" id="WP_354193717.1">
    <property type="nucleotide sequence ID" value="NZ_JBEPML010000004.1"/>
</dbReference>
<dbReference type="EMBL" id="JBEPML010000004">
    <property type="protein sequence ID" value="MET3791387.1"/>
    <property type="molecule type" value="Genomic_DNA"/>
</dbReference>
<comment type="subcellular location">
    <subcellularLocation>
        <location evidence="2">Periplasm</location>
    </subcellularLocation>
</comment>
<feature type="domain" description="Solute-binding protein family 5" evidence="6">
    <location>
        <begin position="74"/>
        <end position="444"/>
    </location>
</feature>
<dbReference type="PROSITE" id="PS00189">
    <property type="entry name" value="LIPOYL"/>
    <property type="match status" value="1"/>
</dbReference>
<feature type="chain" id="PRO_5045217381" evidence="5">
    <location>
        <begin position="28"/>
        <end position="529"/>
    </location>
</feature>
<organism evidence="7 8">
    <name type="scientific">Aquamicrobium terrae</name>
    <dbReference type="NCBI Taxonomy" id="1324945"/>
    <lineage>
        <taxon>Bacteria</taxon>
        <taxon>Pseudomonadati</taxon>
        <taxon>Pseudomonadota</taxon>
        <taxon>Alphaproteobacteria</taxon>
        <taxon>Hyphomicrobiales</taxon>
        <taxon>Phyllobacteriaceae</taxon>
        <taxon>Aquamicrobium</taxon>
    </lineage>
</organism>
<protein>
    <submittedName>
        <fullName evidence="7">Peptide/nickel transport system substrate-binding protein</fullName>
    </submittedName>
</protein>
<keyword evidence="8" id="KW-1185">Reference proteome</keyword>
<dbReference type="InterPro" id="IPR006311">
    <property type="entry name" value="TAT_signal"/>
</dbReference>
<evidence type="ECO:0000256" key="2">
    <source>
        <dbReference type="ARBA" id="ARBA00004418"/>
    </source>
</evidence>
<dbReference type="SUPFAM" id="SSF53850">
    <property type="entry name" value="Periplasmic binding protein-like II"/>
    <property type="match status" value="1"/>
</dbReference>
<evidence type="ECO:0000313" key="8">
    <source>
        <dbReference type="Proteomes" id="UP001549076"/>
    </source>
</evidence>